<evidence type="ECO:0000313" key="2">
    <source>
        <dbReference type="EMBL" id="PNY29099.1"/>
    </source>
</evidence>
<dbReference type="PRINTS" id="PR00449">
    <property type="entry name" value="RASTRNSFRMNG"/>
</dbReference>
<feature type="compositionally biased region" description="Acidic residues" evidence="1">
    <location>
        <begin position="39"/>
        <end position="65"/>
    </location>
</feature>
<dbReference type="Gene3D" id="3.40.50.300">
    <property type="entry name" value="P-loop containing nucleotide triphosphate hydrolases"/>
    <property type="match status" value="1"/>
</dbReference>
<comment type="caution">
    <text evidence="2">The sequence shown here is derived from an EMBL/GenBank/DDBJ whole genome shotgun (WGS) entry which is preliminary data.</text>
</comment>
<organism evidence="2 3">
    <name type="scientific">Tolypocladium capitatum</name>
    <dbReference type="NCBI Taxonomy" id="45235"/>
    <lineage>
        <taxon>Eukaryota</taxon>
        <taxon>Fungi</taxon>
        <taxon>Dikarya</taxon>
        <taxon>Ascomycota</taxon>
        <taxon>Pezizomycotina</taxon>
        <taxon>Sordariomycetes</taxon>
        <taxon>Hypocreomycetidae</taxon>
        <taxon>Hypocreales</taxon>
        <taxon>Ophiocordycipitaceae</taxon>
        <taxon>Tolypocladium</taxon>
    </lineage>
</organism>
<dbReference type="Pfam" id="PF00071">
    <property type="entry name" value="Ras"/>
    <property type="match status" value="1"/>
</dbReference>
<dbReference type="Proteomes" id="UP000236621">
    <property type="component" value="Unassembled WGS sequence"/>
</dbReference>
<dbReference type="SUPFAM" id="SSF52540">
    <property type="entry name" value="P-loop containing nucleoside triphosphate hydrolases"/>
    <property type="match status" value="1"/>
</dbReference>
<proteinExistence type="predicted"/>
<feature type="compositionally biased region" description="Polar residues" evidence="1">
    <location>
        <begin position="83"/>
        <end position="104"/>
    </location>
</feature>
<accession>A0A2K3QNJ7</accession>
<name>A0A2K3QNJ7_9HYPO</name>
<sequence length="329" mass="36989">MSNDRSSIIDWCRGVPTWYEREDPFQGDGFPLQPAAGDAAEEAPEEGSESESDEQPEGDTQDEQAVDYPQDLPPRPPGRRSWFRTSTPLLGPSNSSQQRPSYPSTDIEVRHNSKKRKLSRFRGLFSRKRKEQHELSPLPQAVSQALRRPIHLNFLFIGSKGSGQTSLLLCDNPGQLLGPSAANRDTSLQSDSSGAPDLNTVERLSCLPWHGIFLCFDVHTKISLRAIIQWWRHAKSRGFASAYQNFDPLIYVVGLKRDLRLNIPSGHTERDLVGRDEAKAEATSINAERYHECSAKTSDGMNALFDDAADEAARRVMRRRYRDILGVEQ</sequence>
<dbReference type="SMART" id="SM00174">
    <property type="entry name" value="RHO"/>
    <property type="match status" value="1"/>
</dbReference>
<dbReference type="EMBL" id="NRSZ01000156">
    <property type="protein sequence ID" value="PNY29099.1"/>
    <property type="molecule type" value="Genomic_DNA"/>
</dbReference>
<reference evidence="2 3" key="1">
    <citation type="submission" date="2017-08" db="EMBL/GenBank/DDBJ databases">
        <title>Harnessing the power of phylogenomics to disentangle the directionality and signatures of interkingdom host jumping in the parasitic fungal genus Tolypocladium.</title>
        <authorList>
            <person name="Quandt C.A."/>
            <person name="Patterson W."/>
            <person name="Spatafora J.W."/>
        </authorList>
    </citation>
    <scope>NUCLEOTIDE SEQUENCE [LARGE SCALE GENOMIC DNA]</scope>
    <source>
        <strain evidence="2 3">CBS 113982</strain>
    </source>
</reference>
<dbReference type="STRING" id="45235.A0A2K3QNJ7"/>
<keyword evidence="2" id="KW-0808">Transferase</keyword>
<evidence type="ECO:0000313" key="3">
    <source>
        <dbReference type="Proteomes" id="UP000236621"/>
    </source>
</evidence>
<dbReference type="AlphaFoldDB" id="A0A2K3QNJ7"/>
<gene>
    <name evidence="2" type="ORF">TCAP_00972</name>
</gene>
<dbReference type="GO" id="GO:0005525">
    <property type="term" value="F:GTP binding"/>
    <property type="evidence" value="ECO:0007669"/>
    <property type="project" value="InterPro"/>
</dbReference>
<protein>
    <submittedName>
        <fullName evidence="2">UDP-N-acetylglucosamine transferase subunit alg14</fullName>
    </submittedName>
</protein>
<dbReference type="GO" id="GO:0016740">
    <property type="term" value="F:transferase activity"/>
    <property type="evidence" value="ECO:0007669"/>
    <property type="project" value="UniProtKB-KW"/>
</dbReference>
<dbReference type="OrthoDB" id="25896at2759"/>
<dbReference type="InterPro" id="IPR027417">
    <property type="entry name" value="P-loop_NTPase"/>
</dbReference>
<dbReference type="GO" id="GO:0003924">
    <property type="term" value="F:GTPase activity"/>
    <property type="evidence" value="ECO:0007669"/>
    <property type="project" value="InterPro"/>
</dbReference>
<feature type="region of interest" description="Disordered" evidence="1">
    <location>
        <begin position="19"/>
        <end position="115"/>
    </location>
</feature>
<keyword evidence="3" id="KW-1185">Reference proteome</keyword>
<dbReference type="InterPro" id="IPR001806">
    <property type="entry name" value="Small_GTPase"/>
</dbReference>
<evidence type="ECO:0000256" key="1">
    <source>
        <dbReference type="SAM" id="MobiDB-lite"/>
    </source>
</evidence>